<comment type="caution">
    <text evidence="1">The sequence shown here is derived from an EMBL/GenBank/DDBJ whole genome shotgun (WGS) entry which is preliminary data.</text>
</comment>
<organism evidence="1 2">
    <name type="scientific">Melipona bicolor</name>
    <dbReference type="NCBI Taxonomy" id="60889"/>
    <lineage>
        <taxon>Eukaryota</taxon>
        <taxon>Metazoa</taxon>
        <taxon>Ecdysozoa</taxon>
        <taxon>Arthropoda</taxon>
        <taxon>Hexapoda</taxon>
        <taxon>Insecta</taxon>
        <taxon>Pterygota</taxon>
        <taxon>Neoptera</taxon>
        <taxon>Endopterygota</taxon>
        <taxon>Hymenoptera</taxon>
        <taxon>Apocrita</taxon>
        <taxon>Aculeata</taxon>
        <taxon>Apoidea</taxon>
        <taxon>Anthophila</taxon>
        <taxon>Apidae</taxon>
        <taxon>Melipona</taxon>
    </lineage>
</organism>
<evidence type="ECO:0000313" key="2">
    <source>
        <dbReference type="Proteomes" id="UP001177670"/>
    </source>
</evidence>
<proteinExistence type="predicted"/>
<reference evidence="1" key="1">
    <citation type="submission" date="2021-10" db="EMBL/GenBank/DDBJ databases">
        <title>Melipona bicolor Genome sequencing and assembly.</title>
        <authorList>
            <person name="Araujo N.S."/>
            <person name="Arias M.C."/>
        </authorList>
    </citation>
    <scope>NUCLEOTIDE SEQUENCE</scope>
    <source>
        <strain evidence="1">USP_2M_L1-L4_2017</strain>
        <tissue evidence="1">Whole body</tissue>
    </source>
</reference>
<name>A0AA40FEW3_9HYME</name>
<protein>
    <submittedName>
        <fullName evidence="1">Uncharacterized protein</fullName>
    </submittedName>
</protein>
<evidence type="ECO:0000313" key="1">
    <source>
        <dbReference type="EMBL" id="KAK1117696.1"/>
    </source>
</evidence>
<dbReference type="EMBL" id="JAHYIQ010000048">
    <property type="protein sequence ID" value="KAK1117696.1"/>
    <property type="molecule type" value="Genomic_DNA"/>
</dbReference>
<keyword evidence="2" id="KW-1185">Reference proteome</keyword>
<sequence length="104" mass="11627">MENGRPVLTHIRCCRWASSSNRVNYGSSRRDVKSRLSEPARSGFQKVRLPLLPAPEGEDAITGAAWWKTCSRTVLHPVDKRRAARCLCFDAILSPLSAKKLYSA</sequence>
<dbReference type="Proteomes" id="UP001177670">
    <property type="component" value="Unassembled WGS sequence"/>
</dbReference>
<gene>
    <name evidence="1" type="ORF">K0M31_015639</name>
</gene>
<dbReference type="AlphaFoldDB" id="A0AA40FEW3"/>
<accession>A0AA40FEW3</accession>